<dbReference type="AlphaFoldDB" id="A0A9D3UPK7"/>
<proteinExistence type="predicted"/>
<dbReference type="Proteomes" id="UP000828251">
    <property type="component" value="Unassembled WGS sequence"/>
</dbReference>
<evidence type="ECO:0000313" key="3">
    <source>
        <dbReference type="Proteomes" id="UP000828251"/>
    </source>
</evidence>
<dbReference type="InterPro" id="IPR026960">
    <property type="entry name" value="RVT-Znf"/>
</dbReference>
<dbReference type="Pfam" id="PF13966">
    <property type="entry name" value="zf-RVT"/>
    <property type="match status" value="1"/>
</dbReference>
<comment type="caution">
    <text evidence="2">The sequence shown here is derived from an EMBL/GenBank/DDBJ whole genome shotgun (WGS) entry which is preliminary data.</text>
</comment>
<evidence type="ECO:0000259" key="1">
    <source>
        <dbReference type="Pfam" id="PF13966"/>
    </source>
</evidence>
<name>A0A9D3UPK7_9ROSI</name>
<organism evidence="2 3">
    <name type="scientific">Gossypium stocksii</name>
    <dbReference type="NCBI Taxonomy" id="47602"/>
    <lineage>
        <taxon>Eukaryota</taxon>
        <taxon>Viridiplantae</taxon>
        <taxon>Streptophyta</taxon>
        <taxon>Embryophyta</taxon>
        <taxon>Tracheophyta</taxon>
        <taxon>Spermatophyta</taxon>
        <taxon>Magnoliopsida</taxon>
        <taxon>eudicotyledons</taxon>
        <taxon>Gunneridae</taxon>
        <taxon>Pentapetalae</taxon>
        <taxon>rosids</taxon>
        <taxon>malvids</taxon>
        <taxon>Malvales</taxon>
        <taxon>Malvaceae</taxon>
        <taxon>Malvoideae</taxon>
        <taxon>Gossypium</taxon>
    </lineage>
</organism>
<gene>
    <name evidence="2" type="ORF">J1N35_033193</name>
</gene>
<keyword evidence="3" id="KW-1185">Reference proteome</keyword>
<dbReference type="EMBL" id="JAIQCV010000010">
    <property type="protein sequence ID" value="KAH1055128.1"/>
    <property type="molecule type" value="Genomic_DNA"/>
</dbReference>
<sequence length="227" mass="25706">MDCCGELALGKASIYNDAWLSGREQNRVSAQHIMPNWTTVNQLIESETSTWKRELVYNLFDGDTVARILSIPISDGGREDLRVWKHDGSGIYTVRSGYRVLNSAHLQVSSLISPNEGDYISFYKALWSLDIPGKIKIHNWRLFNNMLPHFGNLARRTLRVGAGCPLCKSDLEDSSHLMWDCDMLKRVWASLQVRIPNLAASLSCKSRFAFTFSAVDEHQRRVTAIST</sequence>
<evidence type="ECO:0000313" key="2">
    <source>
        <dbReference type="EMBL" id="KAH1055128.1"/>
    </source>
</evidence>
<accession>A0A9D3UPK7</accession>
<dbReference type="OrthoDB" id="686619at2759"/>
<feature type="domain" description="Reverse transcriptase zinc-binding" evidence="1">
    <location>
        <begin position="92"/>
        <end position="188"/>
    </location>
</feature>
<protein>
    <recommendedName>
        <fullName evidence="1">Reverse transcriptase zinc-binding domain-containing protein</fullName>
    </recommendedName>
</protein>
<reference evidence="2 3" key="1">
    <citation type="journal article" date="2021" name="Plant Biotechnol. J.">
        <title>Multi-omics assisted identification of the key and species-specific regulatory components of drought-tolerant mechanisms in Gossypium stocksii.</title>
        <authorList>
            <person name="Yu D."/>
            <person name="Ke L."/>
            <person name="Zhang D."/>
            <person name="Wu Y."/>
            <person name="Sun Y."/>
            <person name="Mei J."/>
            <person name="Sun J."/>
            <person name="Sun Y."/>
        </authorList>
    </citation>
    <scope>NUCLEOTIDE SEQUENCE [LARGE SCALE GENOMIC DNA]</scope>
    <source>
        <strain evidence="3">cv. E1</strain>
        <tissue evidence="2">Leaf</tissue>
    </source>
</reference>